<dbReference type="AlphaFoldDB" id="A0A2T7NQU3"/>
<accession>A0A2T7NQU3</accession>
<name>A0A2T7NQU3_POMCA</name>
<evidence type="ECO:0008006" key="3">
    <source>
        <dbReference type="Google" id="ProtNLM"/>
    </source>
</evidence>
<comment type="caution">
    <text evidence="1">The sequence shown here is derived from an EMBL/GenBank/DDBJ whole genome shotgun (WGS) entry which is preliminary data.</text>
</comment>
<gene>
    <name evidence="1" type="ORF">C0Q70_16816</name>
</gene>
<organism evidence="1 2">
    <name type="scientific">Pomacea canaliculata</name>
    <name type="common">Golden apple snail</name>
    <dbReference type="NCBI Taxonomy" id="400727"/>
    <lineage>
        <taxon>Eukaryota</taxon>
        <taxon>Metazoa</taxon>
        <taxon>Spiralia</taxon>
        <taxon>Lophotrochozoa</taxon>
        <taxon>Mollusca</taxon>
        <taxon>Gastropoda</taxon>
        <taxon>Caenogastropoda</taxon>
        <taxon>Architaenioglossa</taxon>
        <taxon>Ampullarioidea</taxon>
        <taxon>Ampullariidae</taxon>
        <taxon>Pomacea</taxon>
    </lineage>
</organism>
<dbReference type="EMBL" id="PZQS01000010">
    <property type="protein sequence ID" value="PVD23544.1"/>
    <property type="molecule type" value="Genomic_DNA"/>
</dbReference>
<evidence type="ECO:0000313" key="1">
    <source>
        <dbReference type="EMBL" id="PVD23544.1"/>
    </source>
</evidence>
<reference evidence="1 2" key="1">
    <citation type="submission" date="2018-04" db="EMBL/GenBank/DDBJ databases">
        <title>The genome of golden apple snail Pomacea canaliculata provides insight into stress tolerance and invasive adaptation.</title>
        <authorList>
            <person name="Liu C."/>
            <person name="Liu B."/>
            <person name="Ren Y."/>
            <person name="Zhang Y."/>
            <person name="Wang H."/>
            <person name="Li S."/>
            <person name="Jiang F."/>
            <person name="Yin L."/>
            <person name="Zhang G."/>
            <person name="Qian W."/>
            <person name="Fan W."/>
        </authorList>
    </citation>
    <scope>NUCLEOTIDE SEQUENCE [LARGE SCALE GENOMIC DNA]</scope>
    <source>
        <strain evidence="1">SZHN2017</strain>
        <tissue evidence="1">Muscle</tissue>
    </source>
</reference>
<sequence>MFHWNSGCYPCSRYCYKGKCDKWTGVCNYHKCDDGSRYSEDFRCLRTCTKGWYGENCGRPCGKCLLDTCHPQHGLCYKGDKLGYSLRDEFFKAVDLNEPWNDSSLVRFHGWCEHMIEVKENKITFANVSDRDFVVQGETKASSLDDIRSSAGFNYRGPRCEYRSGSFFPFKRC</sequence>
<dbReference type="Proteomes" id="UP000245119">
    <property type="component" value="Linkage Group LG10"/>
</dbReference>
<keyword evidence="2" id="KW-1185">Reference proteome</keyword>
<evidence type="ECO:0000313" key="2">
    <source>
        <dbReference type="Proteomes" id="UP000245119"/>
    </source>
</evidence>
<proteinExistence type="predicted"/>
<protein>
    <recommendedName>
        <fullName evidence="3">Scavenger receptor class F member 2</fullName>
    </recommendedName>
</protein>